<gene>
    <name evidence="2" type="ORF">BQ2448_3382</name>
</gene>
<feature type="compositionally biased region" description="Acidic residues" evidence="1">
    <location>
        <begin position="14"/>
        <end position="28"/>
    </location>
</feature>
<dbReference type="AlphaFoldDB" id="A0A238F9V1"/>
<dbReference type="EMBL" id="FMSP01000006">
    <property type="protein sequence ID" value="SCV70620.1"/>
    <property type="molecule type" value="Genomic_DNA"/>
</dbReference>
<accession>A0A238F9V1</accession>
<feature type="region of interest" description="Disordered" evidence="1">
    <location>
        <begin position="1"/>
        <end position="72"/>
    </location>
</feature>
<reference evidence="3" key="1">
    <citation type="submission" date="2016-09" db="EMBL/GenBank/DDBJ databases">
        <authorList>
            <person name="Jeantristanb JTB J.-T."/>
            <person name="Ricardo R."/>
        </authorList>
    </citation>
    <scope>NUCLEOTIDE SEQUENCE [LARGE SCALE GENOMIC DNA]</scope>
</reference>
<evidence type="ECO:0000313" key="3">
    <source>
        <dbReference type="Proteomes" id="UP000198372"/>
    </source>
</evidence>
<dbReference type="Proteomes" id="UP000198372">
    <property type="component" value="Unassembled WGS sequence"/>
</dbReference>
<sequence length="93" mass="9891">MSAPQEATTQVVDDVAEDGDYQQEDEGGVTEGAGGEGVKENQISQQELSDLSKDNIIEGERSTRGDPLASDKAVDQAVDAAVDQDRKRCLVIP</sequence>
<feature type="compositionally biased region" description="Polar residues" evidence="1">
    <location>
        <begin position="1"/>
        <end position="11"/>
    </location>
</feature>
<evidence type="ECO:0000313" key="2">
    <source>
        <dbReference type="EMBL" id="SCV70620.1"/>
    </source>
</evidence>
<keyword evidence="3" id="KW-1185">Reference proteome</keyword>
<protein>
    <submittedName>
        <fullName evidence="2">BQ2448_3382 protein</fullName>
    </submittedName>
</protein>
<proteinExistence type="predicted"/>
<feature type="compositionally biased region" description="Basic and acidic residues" evidence="1">
    <location>
        <begin position="50"/>
        <end position="64"/>
    </location>
</feature>
<evidence type="ECO:0000256" key="1">
    <source>
        <dbReference type="SAM" id="MobiDB-lite"/>
    </source>
</evidence>
<name>A0A238F9V1_9BASI</name>
<organism evidence="2 3">
    <name type="scientific">Microbotryum intermedium</name>
    <dbReference type="NCBI Taxonomy" id="269621"/>
    <lineage>
        <taxon>Eukaryota</taxon>
        <taxon>Fungi</taxon>
        <taxon>Dikarya</taxon>
        <taxon>Basidiomycota</taxon>
        <taxon>Pucciniomycotina</taxon>
        <taxon>Microbotryomycetes</taxon>
        <taxon>Microbotryales</taxon>
        <taxon>Microbotryaceae</taxon>
        <taxon>Microbotryum</taxon>
    </lineage>
</organism>